<name>A0A1A5IVK9_RHILI</name>
<dbReference type="RefSeq" id="WP_032932392.1">
    <property type="nucleotide sequence ID" value="NZ_LZTH01000034.1"/>
</dbReference>
<dbReference type="Gene3D" id="1.10.10.10">
    <property type="entry name" value="Winged helix-like DNA-binding domain superfamily/Winged helix DNA-binding domain"/>
    <property type="match status" value="1"/>
</dbReference>
<dbReference type="PANTHER" id="PTHR30579">
    <property type="entry name" value="TRANSCRIPTIONAL REGULATOR"/>
    <property type="match status" value="1"/>
</dbReference>
<dbReference type="EMBL" id="LZTJ01000001">
    <property type="protein sequence ID" value="OBP82777.1"/>
    <property type="molecule type" value="Genomic_DNA"/>
</dbReference>
<dbReference type="SUPFAM" id="SSF53850">
    <property type="entry name" value="Periplasmic binding protein-like II"/>
    <property type="match status" value="1"/>
</dbReference>
<evidence type="ECO:0000256" key="2">
    <source>
        <dbReference type="ARBA" id="ARBA00023015"/>
    </source>
</evidence>
<dbReference type="GeneID" id="66681054"/>
<evidence type="ECO:0000256" key="4">
    <source>
        <dbReference type="ARBA" id="ARBA00023163"/>
    </source>
</evidence>
<keyword evidence="2" id="KW-0805">Transcription regulation</keyword>
<dbReference type="Proteomes" id="UP000093748">
    <property type="component" value="Unassembled WGS sequence"/>
</dbReference>
<dbReference type="AlphaFoldDB" id="A0A1A5IVK9"/>
<gene>
    <name evidence="6" type="ORF">BAE39_04335</name>
</gene>
<dbReference type="InterPro" id="IPR050176">
    <property type="entry name" value="LTTR"/>
</dbReference>
<dbReference type="PANTHER" id="PTHR30579:SF7">
    <property type="entry name" value="HTH-TYPE TRANSCRIPTIONAL REGULATOR LRHA-RELATED"/>
    <property type="match status" value="1"/>
</dbReference>
<dbReference type="GO" id="GO:0003677">
    <property type="term" value="F:DNA binding"/>
    <property type="evidence" value="ECO:0007669"/>
    <property type="project" value="UniProtKB-KW"/>
</dbReference>
<reference evidence="7" key="1">
    <citation type="submission" date="2016-06" db="EMBL/GenBank/DDBJ databases">
        <title>NZP2037 Pacbio-Illumina hybrid assembly.</title>
        <authorList>
            <person name="Ramsay J.P."/>
        </authorList>
    </citation>
    <scope>NUCLEOTIDE SEQUENCE [LARGE SCALE GENOMIC DNA]</scope>
    <source>
        <strain evidence="7">R7ANS::ICEMlSym2042</strain>
    </source>
</reference>
<organism evidence="6 7">
    <name type="scientific">Rhizobium loti</name>
    <name type="common">Mesorhizobium loti</name>
    <dbReference type="NCBI Taxonomy" id="381"/>
    <lineage>
        <taxon>Bacteria</taxon>
        <taxon>Pseudomonadati</taxon>
        <taxon>Pseudomonadota</taxon>
        <taxon>Alphaproteobacteria</taxon>
        <taxon>Hyphomicrobiales</taxon>
        <taxon>Phyllobacteriaceae</taxon>
        <taxon>Mesorhizobium</taxon>
    </lineage>
</organism>
<evidence type="ECO:0000313" key="6">
    <source>
        <dbReference type="EMBL" id="OBP82777.1"/>
    </source>
</evidence>
<protein>
    <submittedName>
        <fullName evidence="6">LysR family transcriptional regulator</fullName>
    </submittedName>
</protein>
<keyword evidence="4" id="KW-0804">Transcription</keyword>
<dbReference type="InterPro" id="IPR036390">
    <property type="entry name" value="WH_DNA-bd_sf"/>
</dbReference>
<dbReference type="InterPro" id="IPR036388">
    <property type="entry name" value="WH-like_DNA-bd_sf"/>
</dbReference>
<dbReference type="Pfam" id="PF00126">
    <property type="entry name" value="HTH_1"/>
    <property type="match status" value="1"/>
</dbReference>
<evidence type="ECO:0000256" key="1">
    <source>
        <dbReference type="ARBA" id="ARBA00009437"/>
    </source>
</evidence>
<keyword evidence="3" id="KW-0238">DNA-binding</keyword>
<comment type="similarity">
    <text evidence="1">Belongs to the LysR transcriptional regulatory family.</text>
</comment>
<feature type="domain" description="HTH lysR-type" evidence="5">
    <location>
        <begin position="9"/>
        <end position="66"/>
    </location>
</feature>
<dbReference type="Pfam" id="PF03466">
    <property type="entry name" value="LysR_substrate"/>
    <property type="match status" value="1"/>
</dbReference>
<dbReference type="GO" id="GO:0003700">
    <property type="term" value="F:DNA-binding transcription factor activity"/>
    <property type="evidence" value="ECO:0007669"/>
    <property type="project" value="InterPro"/>
</dbReference>
<evidence type="ECO:0000256" key="3">
    <source>
        <dbReference type="ARBA" id="ARBA00023125"/>
    </source>
</evidence>
<evidence type="ECO:0000313" key="7">
    <source>
        <dbReference type="Proteomes" id="UP000093748"/>
    </source>
</evidence>
<proteinExistence type="inferred from homology"/>
<comment type="caution">
    <text evidence="6">The sequence shown here is derived from an EMBL/GenBank/DDBJ whole genome shotgun (WGS) entry which is preliminary data.</text>
</comment>
<dbReference type="SUPFAM" id="SSF46785">
    <property type="entry name" value="Winged helix' DNA-binding domain"/>
    <property type="match status" value="1"/>
</dbReference>
<dbReference type="PRINTS" id="PR00039">
    <property type="entry name" value="HTHLYSR"/>
</dbReference>
<dbReference type="InterPro" id="IPR000847">
    <property type="entry name" value="LysR_HTH_N"/>
</dbReference>
<evidence type="ECO:0000259" key="5">
    <source>
        <dbReference type="PROSITE" id="PS50931"/>
    </source>
</evidence>
<dbReference type="OrthoDB" id="9803735at2"/>
<sequence length="296" mass="32786">MAGVMSRRLDVDALRALVAIERHGGVTRAAEILGLSQSAVSHKIRRLETSLDCEILTRKANAPMFTTAGQDLLGYARRILGIHDEAVLSLSKSTLQGKIALGMTEDTTCTDLSRILGCFRRLYPEVSVRTQVRMSLVLQEQLSQGALDAAIIQVFQHEVRPADILLFRETLHWVKSRDLLLSAGKPVPFLSFDENCFYRRWGIDVGQDEDTVLETVFECSSAAGIIAGVTAGLGVALLSQRYLQPAMEIVDDKFPKPPDLAYVIRRARVPRNPALETLVREIEAEVKRYGTLQIAV</sequence>
<dbReference type="PROSITE" id="PS50931">
    <property type="entry name" value="HTH_LYSR"/>
    <property type="match status" value="1"/>
</dbReference>
<dbReference type="Gene3D" id="3.40.190.10">
    <property type="entry name" value="Periplasmic binding protein-like II"/>
    <property type="match status" value="2"/>
</dbReference>
<accession>A0A1A5IVK9</accession>
<dbReference type="InterPro" id="IPR005119">
    <property type="entry name" value="LysR_subst-bd"/>
</dbReference>